<dbReference type="PANTHER" id="PTHR13370:SF3">
    <property type="entry name" value="TRNA (GUANINE(10)-N2)-METHYLTRANSFERASE HOMOLOG"/>
    <property type="match status" value="1"/>
</dbReference>
<dbReference type="InterPro" id="IPR029063">
    <property type="entry name" value="SAM-dependent_MTases_sf"/>
</dbReference>
<dbReference type="InterPro" id="IPR002052">
    <property type="entry name" value="DNA_methylase_N6_adenine_CS"/>
</dbReference>
<evidence type="ECO:0000259" key="5">
    <source>
        <dbReference type="Pfam" id="PF01555"/>
    </source>
</evidence>
<dbReference type="AlphaFoldDB" id="A0AAE3VHZ5"/>
<evidence type="ECO:0000256" key="3">
    <source>
        <dbReference type="ARBA" id="ARBA00022679"/>
    </source>
</evidence>
<sequence>MSSERSRLNKTLVLADAEREHYRAQLATANEPLTTDQARDRIFCGDTSQVLDRFPRRWVDLLIIDPPYNLDKDFAGMRFNKRDEGSYLAYLESWFPRLLPMLKPQATVYLCGDWRCAAAQSTVMSRYLTLRNRITWQREKGRGALTNWKNACEDIWYATLSDDYVFNLDAVKVKRQVIAPYRENGKPKDWQEQSDGRFRLTHPSNFWDDLTVPYWSMPENTDHPTQKPEKLLAKLILASSNPGDMVFDPFLGSGTTAVVARKLGRHFCGIELNDEYCCWALKRLDQARNDKRIQGYTDGVFWERNSGNAQLEAAKAAALKQGSLFDHA</sequence>
<evidence type="ECO:0000256" key="4">
    <source>
        <dbReference type="RuleBase" id="RU362026"/>
    </source>
</evidence>
<dbReference type="GO" id="GO:0009007">
    <property type="term" value="F:site-specific DNA-methyltransferase (adenine-specific) activity"/>
    <property type="evidence" value="ECO:0007669"/>
    <property type="project" value="TreeGrafter"/>
</dbReference>
<dbReference type="PANTHER" id="PTHR13370">
    <property type="entry name" value="RNA METHYLASE-RELATED"/>
    <property type="match status" value="1"/>
</dbReference>
<name>A0AAE3VHZ5_9BACT</name>
<dbReference type="Proteomes" id="UP001238163">
    <property type="component" value="Unassembled WGS sequence"/>
</dbReference>
<evidence type="ECO:0000313" key="7">
    <source>
        <dbReference type="Proteomes" id="UP001238163"/>
    </source>
</evidence>
<keyword evidence="3 6" id="KW-0808">Transferase</keyword>
<feature type="domain" description="DNA methylase N-4/N-6" evidence="5">
    <location>
        <begin position="59"/>
        <end position="277"/>
    </location>
</feature>
<reference evidence="6" key="1">
    <citation type="submission" date="2023-07" db="EMBL/GenBank/DDBJ databases">
        <title>Genomic Encyclopedia of Type Strains, Phase IV (KMG-IV): sequencing the most valuable type-strain genomes for metagenomic binning, comparative biology and taxonomic classification.</title>
        <authorList>
            <person name="Goeker M."/>
        </authorList>
    </citation>
    <scope>NUCLEOTIDE SEQUENCE</scope>
    <source>
        <strain evidence="6">DSM 24202</strain>
    </source>
</reference>
<dbReference type="InterPro" id="IPR001091">
    <property type="entry name" value="RM_Methyltransferase"/>
</dbReference>
<evidence type="ECO:0000256" key="1">
    <source>
        <dbReference type="ARBA" id="ARBA00006594"/>
    </source>
</evidence>
<protein>
    <recommendedName>
        <fullName evidence="4">Methyltransferase</fullName>
        <ecNumber evidence="4">2.1.1.-</ecNumber>
    </recommendedName>
</protein>
<keyword evidence="2 6" id="KW-0489">Methyltransferase</keyword>
<dbReference type="EC" id="2.1.1.-" evidence="4"/>
<comment type="caution">
    <text evidence="6">The sequence shown here is derived from an EMBL/GenBank/DDBJ whole genome shotgun (WGS) entry which is preliminary data.</text>
</comment>
<evidence type="ECO:0000256" key="2">
    <source>
        <dbReference type="ARBA" id="ARBA00022603"/>
    </source>
</evidence>
<dbReference type="PROSITE" id="PS00092">
    <property type="entry name" value="N6_MTASE"/>
    <property type="match status" value="1"/>
</dbReference>
<dbReference type="EMBL" id="JAUSVL010000001">
    <property type="protein sequence ID" value="MDQ0290715.1"/>
    <property type="molecule type" value="Genomic_DNA"/>
</dbReference>
<accession>A0AAE3VHZ5</accession>
<keyword evidence="7" id="KW-1185">Reference proteome</keyword>
<dbReference type="GO" id="GO:0003677">
    <property type="term" value="F:DNA binding"/>
    <property type="evidence" value="ECO:0007669"/>
    <property type="project" value="InterPro"/>
</dbReference>
<gene>
    <name evidence="6" type="ORF">J3R75_002822</name>
</gene>
<dbReference type="GO" id="GO:0008170">
    <property type="term" value="F:N-methyltransferase activity"/>
    <property type="evidence" value="ECO:0007669"/>
    <property type="project" value="InterPro"/>
</dbReference>
<evidence type="ECO:0000313" key="6">
    <source>
        <dbReference type="EMBL" id="MDQ0290715.1"/>
    </source>
</evidence>
<dbReference type="GO" id="GO:0005737">
    <property type="term" value="C:cytoplasm"/>
    <property type="evidence" value="ECO:0007669"/>
    <property type="project" value="TreeGrafter"/>
</dbReference>
<dbReference type="Pfam" id="PF01555">
    <property type="entry name" value="N6_N4_Mtase"/>
    <property type="match status" value="1"/>
</dbReference>
<dbReference type="InterPro" id="IPR002941">
    <property type="entry name" value="DNA_methylase_N4/N6"/>
</dbReference>
<comment type="similarity">
    <text evidence="1 4">Belongs to the N(4)/N(6)-methyltransferase family.</text>
</comment>
<dbReference type="Gene3D" id="3.40.50.150">
    <property type="entry name" value="Vaccinia Virus protein VP39"/>
    <property type="match status" value="1"/>
</dbReference>
<proteinExistence type="inferred from homology"/>
<dbReference type="RefSeq" id="WP_307262494.1">
    <property type="nucleotide sequence ID" value="NZ_JAUSVL010000001.1"/>
</dbReference>
<dbReference type="GO" id="GO:0032259">
    <property type="term" value="P:methylation"/>
    <property type="evidence" value="ECO:0007669"/>
    <property type="project" value="UniProtKB-KW"/>
</dbReference>
<organism evidence="6 7">
    <name type="scientific">Oligosphaera ethanolica</name>
    <dbReference type="NCBI Taxonomy" id="760260"/>
    <lineage>
        <taxon>Bacteria</taxon>
        <taxon>Pseudomonadati</taxon>
        <taxon>Lentisphaerota</taxon>
        <taxon>Oligosphaeria</taxon>
        <taxon>Oligosphaerales</taxon>
        <taxon>Oligosphaeraceae</taxon>
        <taxon>Oligosphaera</taxon>
    </lineage>
</organism>
<dbReference type="PRINTS" id="PR00508">
    <property type="entry name" value="S21N4MTFRASE"/>
</dbReference>
<dbReference type="SUPFAM" id="SSF53335">
    <property type="entry name" value="S-adenosyl-L-methionine-dependent methyltransferases"/>
    <property type="match status" value="1"/>
</dbReference>